<dbReference type="CDD" id="cd03256">
    <property type="entry name" value="ABC_PhnC_transporter"/>
    <property type="match status" value="1"/>
</dbReference>
<dbReference type="NCBIfam" id="TIGR02315">
    <property type="entry name" value="ABC_phnC"/>
    <property type="match status" value="1"/>
</dbReference>
<keyword evidence="5 10" id="KW-0067">ATP-binding</keyword>
<comment type="caution">
    <text evidence="10">The sequence shown here is derived from an EMBL/GenBank/DDBJ whole genome shotgun (WGS) entry which is preliminary data.</text>
</comment>
<reference evidence="10" key="1">
    <citation type="submission" date="2020-07" db="EMBL/GenBank/DDBJ databases">
        <title>Clinical and genomic characterization of carbapenemase-producing Enterobacterales causing secondary infections during the COVID-19 crisis at a New York City hospital.</title>
        <authorList>
            <person name="Gomez-Simmonds A."/>
            <person name="Annavajhala M.K."/>
            <person name="Uhlemann A.-C."/>
        </authorList>
    </citation>
    <scope>NUCLEOTIDE SEQUENCE</scope>
    <source>
        <strain evidence="10">NK1590</strain>
    </source>
</reference>
<evidence type="ECO:0000256" key="2">
    <source>
        <dbReference type="ARBA" id="ARBA00022448"/>
    </source>
</evidence>
<dbReference type="GO" id="GO:0005886">
    <property type="term" value="C:plasma membrane"/>
    <property type="evidence" value="ECO:0007669"/>
    <property type="project" value="UniProtKB-SubCell"/>
</dbReference>
<dbReference type="Gene3D" id="3.40.50.300">
    <property type="entry name" value="P-loop containing nucleotide triphosphate hydrolases"/>
    <property type="match status" value="1"/>
</dbReference>
<dbReference type="InterPro" id="IPR012693">
    <property type="entry name" value="ABC_transpr_PhnC"/>
</dbReference>
<dbReference type="PROSITE" id="PS50893">
    <property type="entry name" value="ABC_TRANSPORTER_2"/>
    <property type="match status" value="1"/>
</dbReference>
<proteinExistence type="predicted"/>
<evidence type="ECO:0000256" key="8">
    <source>
        <dbReference type="SAM" id="MobiDB-lite"/>
    </source>
</evidence>
<dbReference type="InterPro" id="IPR050086">
    <property type="entry name" value="MetN_ABC_transporter-like"/>
</dbReference>
<evidence type="ECO:0000256" key="3">
    <source>
        <dbReference type="ARBA" id="ARBA00022475"/>
    </source>
</evidence>
<dbReference type="GO" id="GO:0015416">
    <property type="term" value="F:ABC-type phosphonate transporter activity"/>
    <property type="evidence" value="ECO:0007669"/>
    <property type="project" value="InterPro"/>
</dbReference>
<dbReference type="InterPro" id="IPR003593">
    <property type="entry name" value="AAA+_ATPase"/>
</dbReference>
<dbReference type="InterPro" id="IPR003439">
    <property type="entry name" value="ABC_transporter-like_ATP-bd"/>
</dbReference>
<dbReference type="Proteomes" id="UP000655796">
    <property type="component" value="Unassembled WGS sequence"/>
</dbReference>
<evidence type="ECO:0000313" key="10">
    <source>
        <dbReference type="EMBL" id="MBD3702788.1"/>
    </source>
</evidence>
<dbReference type="Pfam" id="PF00005">
    <property type="entry name" value="ABC_tran"/>
    <property type="match status" value="1"/>
</dbReference>
<evidence type="ECO:0000259" key="9">
    <source>
        <dbReference type="PROSITE" id="PS50893"/>
    </source>
</evidence>
<keyword evidence="7" id="KW-0472">Membrane</keyword>
<dbReference type="AlphaFoldDB" id="A0A927HJE8"/>
<evidence type="ECO:0000256" key="6">
    <source>
        <dbReference type="ARBA" id="ARBA00022967"/>
    </source>
</evidence>
<comment type="subcellular location">
    <subcellularLocation>
        <location evidence="1">Cell inner membrane</location>
        <topology evidence="1">Peripheral membrane protein</topology>
    </subcellularLocation>
</comment>
<evidence type="ECO:0000256" key="1">
    <source>
        <dbReference type="ARBA" id="ARBA00004417"/>
    </source>
</evidence>
<sequence>MQDAVLRVDRLSVVYPGGVTALRDTSIAFRRGEFTVLLGLSGAGKSTLLRSLNRLVTPTGGSVTSELGELGSGSALRQHRRRTAMIFQHHQLIERQSALANVLTGRLAFHNTLRSLFPLPRADQEIALSCLARVGLADKALSRVDKLSGGQQQRVGIARALAQQPAIILADEPVASLDPATSVRVLGLLRDICKEDGITAIVSLHQLEYARRFADRVVGLADSQIVFDAAPSELTDAQLERIYAGRSTTQPANAPAEPPVMLEPSLEMSR</sequence>
<dbReference type="PANTHER" id="PTHR43166">
    <property type="entry name" value="AMINO ACID IMPORT ATP-BINDING PROTEIN"/>
    <property type="match status" value="1"/>
</dbReference>
<accession>A0A927HJE8</accession>
<protein>
    <submittedName>
        <fullName evidence="10">Phosphonate ABC transporter ATP-binding protein</fullName>
    </submittedName>
</protein>
<dbReference type="PROSITE" id="PS00211">
    <property type="entry name" value="ABC_TRANSPORTER_1"/>
    <property type="match status" value="1"/>
</dbReference>
<feature type="domain" description="ABC transporter" evidence="9">
    <location>
        <begin position="6"/>
        <end position="247"/>
    </location>
</feature>
<keyword evidence="3" id="KW-1003">Cell membrane</keyword>
<evidence type="ECO:0000256" key="4">
    <source>
        <dbReference type="ARBA" id="ARBA00022741"/>
    </source>
</evidence>
<feature type="region of interest" description="Disordered" evidence="8">
    <location>
        <begin position="246"/>
        <end position="270"/>
    </location>
</feature>
<dbReference type="EMBL" id="JACXTD010000005">
    <property type="protein sequence ID" value="MBD3702788.1"/>
    <property type="molecule type" value="Genomic_DNA"/>
</dbReference>
<dbReference type="SMART" id="SM00382">
    <property type="entry name" value="AAA"/>
    <property type="match status" value="1"/>
</dbReference>
<keyword evidence="2" id="KW-0813">Transport</keyword>
<keyword evidence="6" id="KW-1278">Translocase</keyword>
<dbReference type="InterPro" id="IPR027417">
    <property type="entry name" value="P-loop_NTPase"/>
</dbReference>
<dbReference type="PANTHER" id="PTHR43166:SF6">
    <property type="entry name" value="PHOSPHONATES IMPORT ATP-BINDING PROTEIN PHNC"/>
    <property type="match status" value="1"/>
</dbReference>
<organism evidence="10 11">
    <name type="scientific">Klebsiella pneumoniae</name>
    <dbReference type="NCBI Taxonomy" id="573"/>
    <lineage>
        <taxon>Bacteria</taxon>
        <taxon>Pseudomonadati</taxon>
        <taxon>Pseudomonadota</taxon>
        <taxon>Gammaproteobacteria</taxon>
        <taxon>Enterobacterales</taxon>
        <taxon>Enterobacteriaceae</taxon>
        <taxon>Klebsiella/Raoultella group</taxon>
        <taxon>Klebsiella</taxon>
        <taxon>Klebsiella pneumoniae complex</taxon>
    </lineage>
</organism>
<dbReference type="SUPFAM" id="SSF52540">
    <property type="entry name" value="P-loop containing nucleoside triphosphate hydrolases"/>
    <property type="match status" value="1"/>
</dbReference>
<dbReference type="GO" id="GO:0005524">
    <property type="term" value="F:ATP binding"/>
    <property type="evidence" value="ECO:0007669"/>
    <property type="project" value="UniProtKB-KW"/>
</dbReference>
<gene>
    <name evidence="10" type="primary">phnC</name>
    <name evidence="10" type="ORF">IE986_29315</name>
</gene>
<evidence type="ECO:0000256" key="7">
    <source>
        <dbReference type="ARBA" id="ARBA00023136"/>
    </source>
</evidence>
<name>A0A927HJE8_KLEPN</name>
<dbReference type="InterPro" id="IPR017871">
    <property type="entry name" value="ABC_transporter-like_CS"/>
</dbReference>
<dbReference type="GO" id="GO:0016887">
    <property type="term" value="F:ATP hydrolysis activity"/>
    <property type="evidence" value="ECO:0007669"/>
    <property type="project" value="InterPro"/>
</dbReference>
<evidence type="ECO:0000313" key="11">
    <source>
        <dbReference type="Proteomes" id="UP000655796"/>
    </source>
</evidence>
<evidence type="ECO:0000256" key="5">
    <source>
        <dbReference type="ARBA" id="ARBA00022840"/>
    </source>
</evidence>
<keyword evidence="4" id="KW-0547">Nucleotide-binding</keyword>